<keyword evidence="3" id="KW-1185">Reference proteome</keyword>
<feature type="region of interest" description="Disordered" evidence="1">
    <location>
        <begin position="672"/>
        <end position="695"/>
    </location>
</feature>
<sequence length="1009" mass="112425">MAKVRIFDSGATRALAAISRREAYCSIGCAVRKRISRVGAEIFFGKSRGREMFSTHSSLSAYNASHLLAAPSVCLARYRFGTGRVHGARGGLEAHNAEGASPSPNMGPQKEVLAEQRSLSERQLFSAGTAGGATSTAVRADHIDELARPQKGDAGSSSGGEESVKHISRQPRTTTRSNEWTEGPVSLPSLFEGEVEEEDCAEQFLQGLYNSDVATHRHARMWLKPDIQCAPLSPATDGRAACDHGARRTSSWSDDAPTAPRQDSRHRSTEGGACVDSSPESRELRHVSSCLPDDRFEESGDFFSDDDDTYPRGSALSASRSSQRSGLGSPGATLLSRLALAEREALGVPRRRGGSGETYGQWSDRVTRIQQERTSASDARSLALDRRHIAQIDGEQDLGAHRERYSRYSGARRSRNQAAVGAPRRMRVLDLDSVSPAVLHHSFMFLLVKHLPAEVCLKVLSRIAVYRDVHTQLAYENLIRDMGFLFTKHYETCTSVPHDLGPTLVAYVCRVVQTLSIAWGVNYVRRFGCFSKQFIVKQIERSANPRLFDFVRYAHKGGVKPLPPIVTHPHRLSSYVRLLDESSSKFYMYTHLKRHKQLPLQHQLHPSTDPQIQGESDGGDGILSFDGVPPYGTGHEDESRLPRAFVAAEKALQPAKGRQAIEADKGGLLGTDEAGGEAAKTVAGRRMKQASKKTATVKRPPIYDLILAAEHLGVEYQELQRQMLKEQEDSSSSEDEDETERELRDLVDNAEVFKHIRNRYYRGQVERVVTDMDDSDDEVDGWPQEESDSGDDAEDDLRVSRMSGQSGANDPEVADSRQERRGPPTRAERRLQAEDASQAPGSRFKLDSSARLQTTPIAPSFSKSFLDISDDKSVPRRGQRETENSEEGQTSLVPVETEEKGQWGWTWEFESDARRRRPSSYAAEEADEDGIEAERWWGTAWGRGRTAFRYKGRAYGIVPGEGWKLLEGEKTLKLLRPKRRFGKHQPKRERRTMRRLTARRVREQVLQGA</sequence>
<feature type="region of interest" description="Disordered" evidence="1">
    <location>
        <begin position="236"/>
        <end position="331"/>
    </location>
</feature>
<feature type="compositionally biased region" description="Polar residues" evidence="1">
    <location>
        <begin position="170"/>
        <end position="180"/>
    </location>
</feature>
<dbReference type="RefSeq" id="XP_029221013.1">
    <property type="nucleotide sequence ID" value="XM_029362048.1"/>
</dbReference>
<dbReference type="KEGG" id="bbes:BESB_034620"/>
<protein>
    <submittedName>
        <fullName evidence="2">Uncharacterized protein</fullName>
    </submittedName>
</protein>
<dbReference type="Proteomes" id="UP000224006">
    <property type="component" value="Chromosome II"/>
</dbReference>
<feature type="compositionally biased region" description="Acidic residues" evidence="1">
    <location>
        <begin position="729"/>
        <end position="740"/>
    </location>
</feature>
<feature type="compositionally biased region" description="Polar residues" evidence="1">
    <location>
        <begin position="605"/>
        <end position="614"/>
    </location>
</feature>
<feature type="compositionally biased region" description="Polar residues" evidence="1">
    <location>
        <begin position="850"/>
        <end position="863"/>
    </location>
</feature>
<organism evidence="2 3">
    <name type="scientific">Besnoitia besnoiti</name>
    <name type="common">Apicomplexan protozoan</name>
    <dbReference type="NCBI Taxonomy" id="94643"/>
    <lineage>
        <taxon>Eukaryota</taxon>
        <taxon>Sar</taxon>
        <taxon>Alveolata</taxon>
        <taxon>Apicomplexa</taxon>
        <taxon>Conoidasida</taxon>
        <taxon>Coccidia</taxon>
        <taxon>Eucoccidiorida</taxon>
        <taxon>Eimeriorina</taxon>
        <taxon>Sarcocystidae</taxon>
        <taxon>Besnoitia</taxon>
    </lineage>
</organism>
<proteinExistence type="predicted"/>
<evidence type="ECO:0000313" key="2">
    <source>
        <dbReference type="EMBL" id="PFH37004.1"/>
    </source>
</evidence>
<feature type="compositionally biased region" description="Low complexity" evidence="1">
    <location>
        <begin position="312"/>
        <end position="331"/>
    </location>
</feature>
<comment type="caution">
    <text evidence="2">The sequence shown here is derived from an EMBL/GenBank/DDBJ whole genome shotgun (WGS) entry which is preliminary data.</text>
</comment>
<feature type="compositionally biased region" description="Basic and acidic residues" evidence="1">
    <location>
        <begin position="279"/>
        <end position="298"/>
    </location>
</feature>
<feature type="compositionally biased region" description="Basic and acidic residues" evidence="1">
    <location>
        <begin position="814"/>
        <end position="833"/>
    </location>
</feature>
<reference evidence="2 3" key="1">
    <citation type="submission" date="2017-09" db="EMBL/GenBank/DDBJ databases">
        <title>Genome sequencing of Besnoitia besnoiti strain Bb-Ger1.</title>
        <authorList>
            <person name="Schares G."/>
            <person name="Venepally P."/>
            <person name="Lorenzi H.A."/>
        </authorList>
    </citation>
    <scope>NUCLEOTIDE SEQUENCE [LARGE SCALE GENOMIC DNA]</scope>
    <source>
        <strain evidence="2 3">Bb-Ger1</strain>
    </source>
</reference>
<dbReference type="EMBL" id="NWUJ01000002">
    <property type="protein sequence ID" value="PFH37004.1"/>
    <property type="molecule type" value="Genomic_DNA"/>
</dbReference>
<feature type="region of interest" description="Disordered" evidence="1">
    <location>
        <begin position="147"/>
        <end position="186"/>
    </location>
</feature>
<feature type="region of interest" description="Disordered" evidence="1">
    <location>
        <begin position="605"/>
        <end position="638"/>
    </location>
</feature>
<dbReference type="GeneID" id="40308443"/>
<feature type="compositionally biased region" description="Basic and acidic residues" evidence="1">
    <location>
        <begin position="869"/>
        <end position="883"/>
    </location>
</feature>
<dbReference type="AlphaFoldDB" id="A0A2A9MIH3"/>
<dbReference type="VEuPathDB" id="ToxoDB:BESB_034620"/>
<name>A0A2A9MIH3_BESBE</name>
<accession>A0A2A9MIH3</accession>
<feature type="region of interest" description="Disordered" evidence="1">
    <location>
        <begin position="772"/>
        <end position="899"/>
    </location>
</feature>
<feature type="region of interest" description="Disordered" evidence="1">
    <location>
        <begin position="722"/>
        <end position="744"/>
    </location>
</feature>
<evidence type="ECO:0000256" key="1">
    <source>
        <dbReference type="SAM" id="MobiDB-lite"/>
    </source>
</evidence>
<dbReference type="OrthoDB" id="448832at2759"/>
<feature type="compositionally biased region" description="Acidic residues" evidence="1">
    <location>
        <begin position="299"/>
        <end position="308"/>
    </location>
</feature>
<evidence type="ECO:0000313" key="3">
    <source>
        <dbReference type="Proteomes" id="UP000224006"/>
    </source>
</evidence>
<gene>
    <name evidence="2" type="ORF">BESB_034620</name>
</gene>
<feature type="compositionally biased region" description="Acidic residues" evidence="1">
    <location>
        <begin position="772"/>
        <end position="795"/>
    </location>
</feature>